<reference evidence="1 2" key="1">
    <citation type="submission" date="2020-07" db="EMBL/GenBank/DDBJ databases">
        <title>Genomic Encyclopedia of Type Strains, Phase III (KMG-III): the genomes of soil and plant-associated and newly described type strains.</title>
        <authorList>
            <person name="Whitman W."/>
        </authorList>
    </citation>
    <scope>NUCLEOTIDE SEQUENCE [LARGE SCALE GENOMIC DNA]</scope>
    <source>
        <strain evidence="1 2">DSM 11255</strain>
    </source>
</reference>
<evidence type="ECO:0000313" key="2">
    <source>
        <dbReference type="Proteomes" id="UP000604066"/>
    </source>
</evidence>
<evidence type="ECO:0000313" key="1">
    <source>
        <dbReference type="EMBL" id="NYE57126.1"/>
    </source>
</evidence>
<accession>A0ABX2R7H9</accession>
<keyword evidence="2" id="KW-1185">Reference proteome</keyword>
<dbReference type="Proteomes" id="UP000604066">
    <property type="component" value="Unassembled WGS sequence"/>
</dbReference>
<name>A0ABX2R7H9_9THEO</name>
<protein>
    <submittedName>
        <fullName evidence="1">Uncharacterized protein</fullName>
    </submittedName>
</protein>
<dbReference type="EMBL" id="JACCBS010000001">
    <property type="protein sequence ID" value="NYE57126.1"/>
    <property type="molecule type" value="Genomic_DNA"/>
</dbReference>
<dbReference type="RefSeq" id="WP_028052480.1">
    <property type="nucleotide sequence ID" value="NZ_ATYG01000021.1"/>
</dbReference>
<gene>
    <name evidence="1" type="ORF">HDG70_000832</name>
</gene>
<organism evidence="1 2">
    <name type="scientific">Carboxydothermus ferrireducens DSM 11255</name>
    <dbReference type="NCBI Taxonomy" id="1119529"/>
    <lineage>
        <taxon>Bacteria</taxon>
        <taxon>Bacillati</taxon>
        <taxon>Bacillota</taxon>
        <taxon>Clostridia</taxon>
        <taxon>Thermoanaerobacterales</taxon>
        <taxon>Thermoanaerobacteraceae</taxon>
        <taxon>Carboxydothermus</taxon>
    </lineage>
</organism>
<comment type="caution">
    <text evidence="1">The sequence shown here is derived from an EMBL/GenBank/DDBJ whole genome shotgun (WGS) entry which is preliminary data.</text>
</comment>
<sequence>MKVLRKPIPMEAVKYEKGKGLEDGFICGIDPRDDCDDCRCNENYTCKYKTPYVLINGEKVQVYPGVFIITGVSGEKYIVDEEIFRNMYDVILEETF</sequence>
<proteinExistence type="predicted"/>